<keyword evidence="5" id="KW-0963">Cytoplasm</keyword>
<dbReference type="OrthoDB" id="276151at2759"/>
<keyword evidence="8" id="KW-0949">S-adenosyl-L-methionine</keyword>
<dbReference type="SUPFAM" id="SSF53335">
    <property type="entry name" value="S-adenosyl-L-methionine-dependent methyltransferases"/>
    <property type="match status" value="1"/>
</dbReference>
<name>A0A6P6RGI1_CARAU</name>
<dbReference type="PROSITE" id="PS51585">
    <property type="entry name" value="SAM_MT_TPMT"/>
    <property type="match status" value="1"/>
</dbReference>
<evidence type="ECO:0000256" key="3">
    <source>
        <dbReference type="ARBA" id="ARBA00008145"/>
    </source>
</evidence>
<gene>
    <name evidence="11" type="primary">LOC113119247</name>
</gene>
<dbReference type="FunFam" id="3.40.50.150:FF:000101">
    <property type="entry name" value="Thiopurine S-methyltransferase"/>
    <property type="match status" value="1"/>
</dbReference>
<reference evidence="11" key="1">
    <citation type="submission" date="2025-08" db="UniProtKB">
        <authorList>
            <consortium name="RefSeq"/>
        </authorList>
    </citation>
    <scope>IDENTIFICATION</scope>
    <source>
        <strain evidence="11">Wakin</strain>
        <tissue evidence="11">Muscle</tissue>
    </source>
</reference>
<dbReference type="GO" id="GO:0005737">
    <property type="term" value="C:cytoplasm"/>
    <property type="evidence" value="ECO:0007669"/>
    <property type="project" value="UniProtKB-SubCell"/>
</dbReference>
<dbReference type="InterPro" id="IPR029063">
    <property type="entry name" value="SAM-dependent_MTases_sf"/>
</dbReference>
<dbReference type="EC" id="2.1.1.67" evidence="4"/>
<evidence type="ECO:0000256" key="8">
    <source>
        <dbReference type="ARBA" id="ARBA00022691"/>
    </source>
</evidence>
<dbReference type="GO" id="GO:0008119">
    <property type="term" value="F:thiopurine S-methyltransferase activity"/>
    <property type="evidence" value="ECO:0007669"/>
    <property type="project" value="UniProtKB-EC"/>
</dbReference>
<protein>
    <recommendedName>
        <fullName evidence="4">thiopurine S-methyltransferase</fullName>
        <ecNumber evidence="4">2.1.1.67</ecNumber>
    </recommendedName>
</protein>
<accession>A0A6P6RGI1</accession>
<keyword evidence="10" id="KW-1185">Reference proteome</keyword>
<comment type="subcellular location">
    <subcellularLocation>
        <location evidence="2">Cytoplasm</location>
    </subcellularLocation>
</comment>
<dbReference type="AlphaFoldDB" id="A0A6P6RGI1"/>
<dbReference type="InterPro" id="IPR025835">
    <property type="entry name" value="Thiopurine_S-MeTrfase"/>
</dbReference>
<feature type="region of interest" description="Disordered" evidence="9">
    <location>
        <begin position="22"/>
        <end position="50"/>
    </location>
</feature>
<evidence type="ECO:0000256" key="4">
    <source>
        <dbReference type="ARBA" id="ARBA00011905"/>
    </source>
</evidence>
<dbReference type="Proteomes" id="UP000515129">
    <property type="component" value="Chromosome 19"/>
</dbReference>
<evidence type="ECO:0000256" key="6">
    <source>
        <dbReference type="ARBA" id="ARBA00022603"/>
    </source>
</evidence>
<organism evidence="10 11">
    <name type="scientific">Carassius auratus</name>
    <name type="common">Goldfish</name>
    <dbReference type="NCBI Taxonomy" id="7957"/>
    <lineage>
        <taxon>Eukaryota</taxon>
        <taxon>Metazoa</taxon>
        <taxon>Chordata</taxon>
        <taxon>Craniata</taxon>
        <taxon>Vertebrata</taxon>
        <taxon>Euteleostomi</taxon>
        <taxon>Actinopterygii</taxon>
        <taxon>Neopterygii</taxon>
        <taxon>Teleostei</taxon>
        <taxon>Ostariophysi</taxon>
        <taxon>Cypriniformes</taxon>
        <taxon>Cyprinidae</taxon>
        <taxon>Cyprininae</taxon>
        <taxon>Carassius</taxon>
    </lineage>
</organism>
<evidence type="ECO:0000313" key="11">
    <source>
        <dbReference type="RefSeq" id="XP_026144338.1"/>
    </source>
</evidence>
<keyword evidence="7" id="KW-0808">Transferase</keyword>
<dbReference type="Pfam" id="PF05724">
    <property type="entry name" value="TPMT"/>
    <property type="match status" value="1"/>
</dbReference>
<sequence>MLKRFFGWLLNWKCEPLSATLKRREEKRREEKRREEKRREEKRREEKRREDMSVQENRVMALSEWEDRWQEGRTGFHRSAVHNLLENNLDKVVCGRKEVRFFFPLCGKAVDMKWLADMGHTVVGVEISQKGIKQFFAEQNLTFNEEPVPAIPGAKVFKSADGKISIYQCDLYKFSSDVGGKFGGIWDRGALVAINPCDRQKYATLLMSLMNNDCRYLVDTLEYNPELYKGPPFFVSEEDVKKLFGGGCDIELIESVDAFEEKHKSWGLDSMTEKVYLLTPEAQ</sequence>
<dbReference type="PANTHER" id="PTHR10259">
    <property type="entry name" value="THIOPURINE S-METHYLTRANSFERASE"/>
    <property type="match status" value="1"/>
</dbReference>
<dbReference type="GeneID" id="113119247"/>
<comment type="similarity">
    <text evidence="3">Belongs to the class I-like SAM-binding methyltransferase superfamily. TPMT family.</text>
</comment>
<evidence type="ECO:0000256" key="1">
    <source>
        <dbReference type="ARBA" id="ARBA00000903"/>
    </source>
</evidence>
<evidence type="ECO:0000256" key="2">
    <source>
        <dbReference type="ARBA" id="ARBA00004496"/>
    </source>
</evidence>
<dbReference type="GO" id="GO:0032259">
    <property type="term" value="P:methylation"/>
    <property type="evidence" value="ECO:0007669"/>
    <property type="project" value="UniProtKB-KW"/>
</dbReference>
<dbReference type="KEGG" id="caua:113119247"/>
<dbReference type="RefSeq" id="XP_026144338.1">
    <property type="nucleotide sequence ID" value="XM_026288553.1"/>
</dbReference>
<dbReference type="PANTHER" id="PTHR10259:SF11">
    <property type="entry name" value="THIOPURINE S-METHYLTRANSFERASE"/>
    <property type="match status" value="1"/>
</dbReference>
<evidence type="ECO:0000256" key="7">
    <source>
        <dbReference type="ARBA" id="ARBA00022679"/>
    </source>
</evidence>
<evidence type="ECO:0000256" key="9">
    <source>
        <dbReference type="SAM" id="MobiDB-lite"/>
    </source>
</evidence>
<dbReference type="Gene3D" id="3.40.50.150">
    <property type="entry name" value="Vaccinia Virus protein VP39"/>
    <property type="match status" value="1"/>
</dbReference>
<comment type="catalytic activity">
    <reaction evidence="1">
        <text>S-adenosyl-L-methionine + a thiopurine = S-adenosyl-L-homocysteine + a thiopurine S-methylether.</text>
        <dbReference type="EC" id="2.1.1.67"/>
    </reaction>
</comment>
<evidence type="ECO:0000313" key="10">
    <source>
        <dbReference type="Proteomes" id="UP000515129"/>
    </source>
</evidence>
<evidence type="ECO:0000256" key="5">
    <source>
        <dbReference type="ARBA" id="ARBA00022490"/>
    </source>
</evidence>
<dbReference type="HAMAP" id="MF_00812">
    <property type="entry name" value="Thiopur_methtran"/>
    <property type="match status" value="1"/>
</dbReference>
<proteinExistence type="inferred from homology"/>
<dbReference type="InterPro" id="IPR008854">
    <property type="entry name" value="TPMT"/>
</dbReference>
<keyword evidence="6" id="KW-0489">Methyltransferase</keyword>